<keyword evidence="3" id="KW-1185">Reference proteome</keyword>
<gene>
    <name evidence="2" type="ordered locus">EFER_4421</name>
</gene>
<evidence type="ECO:0000256" key="1">
    <source>
        <dbReference type="SAM" id="MobiDB-lite"/>
    </source>
</evidence>
<dbReference type="AlphaFoldDB" id="B7LNL5"/>
<name>B7LNL5_ESCF3</name>
<dbReference type="EMBL" id="CU928158">
    <property type="protein sequence ID" value="CAQ91834.1"/>
    <property type="molecule type" value="Genomic_DNA"/>
</dbReference>
<reference evidence="3" key="1">
    <citation type="journal article" date="2009" name="PLoS Genet.">
        <title>Organised genome dynamics in the Escherichia coli species results in highly diverse adaptive paths.</title>
        <authorList>
            <person name="Touchon M."/>
            <person name="Hoede C."/>
            <person name="Tenaillon O."/>
            <person name="Barbe V."/>
            <person name="Baeriswyl S."/>
            <person name="Bidet P."/>
            <person name="Bingen E."/>
            <person name="Bonacorsi S."/>
            <person name="Bouchier C."/>
            <person name="Bouvet O."/>
            <person name="Calteau A."/>
            <person name="Chiapello H."/>
            <person name="Clermont O."/>
            <person name="Cruveiller S."/>
            <person name="Danchin A."/>
            <person name="Diard M."/>
            <person name="Dossat C."/>
            <person name="Karoui M.E."/>
            <person name="Frapy E."/>
            <person name="Garry L."/>
            <person name="Ghigo J.M."/>
            <person name="Gilles A.M."/>
            <person name="Johnson J."/>
            <person name="Le Bouguenec C."/>
            <person name="Lescat M."/>
            <person name="Mangenot S."/>
            <person name="Martinez-Jehanne V."/>
            <person name="Matic I."/>
            <person name="Nassif X."/>
            <person name="Oztas S."/>
            <person name="Petit M.A."/>
            <person name="Pichon C."/>
            <person name="Rouy Z."/>
            <person name="Ruf C.S."/>
            <person name="Schneider D."/>
            <person name="Tourret J."/>
            <person name="Vacherie B."/>
            <person name="Vallenet D."/>
            <person name="Medigue C."/>
            <person name="Rocha E.P.C."/>
            <person name="Denamur E."/>
        </authorList>
    </citation>
    <scope>NUCLEOTIDE SEQUENCE [LARGE SCALE GENOMIC DNA]</scope>
    <source>
        <strain evidence="3">ATCC 35469 / DSM 13698 / BCRC 15582 / CCUG 18766 / IAM 14443 / JCM 21226 / LMG 7866 / NBRC 102419 / NCTC 12128 / CDC 0568-73</strain>
    </source>
</reference>
<dbReference type="KEGG" id="efe:EFER_4421"/>
<feature type="compositionally biased region" description="Basic and acidic residues" evidence="1">
    <location>
        <begin position="31"/>
        <end position="40"/>
    </location>
</feature>
<protein>
    <submittedName>
        <fullName evidence="2">Uncharacterized protein</fullName>
    </submittedName>
</protein>
<organism evidence="2 3">
    <name type="scientific">Escherichia fergusonii (strain ATCC 35469 / DSM 13698 / CCUG 18766 / IAM 14443 / JCM 21226 / LMG 7866 / NBRC 102419 / NCTC 12128 / CDC 0568-73)</name>
    <dbReference type="NCBI Taxonomy" id="585054"/>
    <lineage>
        <taxon>Bacteria</taxon>
        <taxon>Pseudomonadati</taxon>
        <taxon>Pseudomonadota</taxon>
        <taxon>Gammaproteobacteria</taxon>
        <taxon>Enterobacterales</taxon>
        <taxon>Enterobacteriaceae</taxon>
        <taxon>Escherichia</taxon>
    </lineage>
</organism>
<proteinExistence type="predicted"/>
<feature type="region of interest" description="Disordered" evidence="1">
    <location>
        <begin position="31"/>
        <end position="58"/>
    </location>
</feature>
<evidence type="ECO:0000313" key="3">
    <source>
        <dbReference type="Proteomes" id="UP000000745"/>
    </source>
</evidence>
<accession>B7LNL5</accession>
<sequence length="95" mass="10476">MAKSRHITAKYFQPERILSVVVNAAQRTRVKVEADSRPSVDTHPPGVQPSPGTGRHPAPQLYAVCSLGGTSLYPCFQLVPLFLQNREEHHRTTGS</sequence>
<evidence type="ECO:0000313" key="2">
    <source>
        <dbReference type="EMBL" id="CAQ91834.1"/>
    </source>
</evidence>
<dbReference type="HOGENOM" id="CLU_2368623_0_0_6"/>
<dbReference type="Proteomes" id="UP000000745">
    <property type="component" value="Chromosome"/>
</dbReference>